<evidence type="ECO:0000256" key="2">
    <source>
        <dbReference type="RuleBase" id="RU003707"/>
    </source>
</evidence>
<comment type="similarity">
    <text evidence="1 2">Belongs to the enoyl-CoA hydratase/isomerase family.</text>
</comment>
<evidence type="ECO:0000313" key="4">
    <source>
        <dbReference type="EMBL" id="SCV66930.1"/>
    </source>
</evidence>
<dbReference type="InterPro" id="IPR029045">
    <property type="entry name" value="ClpP/crotonase-like_dom_sf"/>
</dbReference>
<dbReference type="PANTHER" id="PTHR43802:SF1">
    <property type="entry name" value="IP11341P-RELATED"/>
    <property type="match status" value="1"/>
</dbReference>
<dbReference type="Pfam" id="PF00378">
    <property type="entry name" value="ECH_1"/>
    <property type="match status" value="1"/>
</dbReference>
<gene>
    <name evidence="4" type="ORF">BQ2448_5576</name>
</gene>
<accession>A0A238EYG3</accession>
<dbReference type="SUPFAM" id="SSF52096">
    <property type="entry name" value="ClpP/crotonase"/>
    <property type="match status" value="1"/>
</dbReference>
<feature type="region of interest" description="Disordered" evidence="3">
    <location>
        <begin position="272"/>
        <end position="297"/>
    </location>
</feature>
<dbReference type="Proteomes" id="UP000198372">
    <property type="component" value="Unassembled WGS sequence"/>
</dbReference>
<dbReference type="PANTHER" id="PTHR43802">
    <property type="entry name" value="ENOYL-COA HYDRATASE"/>
    <property type="match status" value="1"/>
</dbReference>
<protein>
    <submittedName>
        <fullName evidence="4">BQ2448_5576 protein</fullName>
    </submittedName>
</protein>
<dbReference type="STRING" id="269621.A0A238EYG3"/>
<keyword evidence="5" id="KW-1185">Reference proteome</keyword>
<dbReference type="EMBL" id="FMSP01000001">
    <property type="protein sequence ID" value="SCV66930.1"/>
    <property type="molecule type" value="Genomic_DNA"/>
</dbReference>
<dbReference type="Gene3D" id="3.90.226.10">
    <property type="entry name" value="2-enoyl-CoA Hydratase, Chain A, domain 1"/>
    <property type="match status" value="1"/>
</dbReference>
<sequence>MHTTFQTGTGPPYKNIVYEEHDQGKIILIAFNRPDKYNCINTATHRELIHAWDRFRTCTTARVAIMTGQGTEAFCAGGDLTDPMVCPVQEEDVAMHNRGEARGIIGPTRMTECYKPVIAAVNGVAYAGGFEWSMIADIRIAEEHASFGVTCRRWNVGLGDGGTQRLPRLIGQSLASELILTGRVIDAVEAHRIGLVNRPIVPRGQSRTAALALARELCALPQTAMRSDLEALKRGMGMELKEGLKVEAQCFNRSFLDKGGETMEGLRRFQERDHHDRVKGGAGKGSGTGVVRRQSKL</sequence>
<dbReference type="AlphaFoldDB" id="A0A238EYG3"/>
<evidence type="ECO:0000256" key="3">
    <source>
        <dbReference type="SAM" id="MobiDB-lite"/>
    </source>
</evidence>
<dbReference type="OrthoDB" id="3005933at2759"/>
<dbReference type="PROSITE" id="PS00166">
    <property type="entry name" value="ENOYL_COA_HYDRATASE"/>
    <property type="match status" value="1"/>
</dbReference>
<dbReference type="CDD" id="cd06558">
    <property type="entry name" value="crotonase-like"/>
    <property type="match status" value="1"/>
</dbReference>
<proteinExistence type="inferred from homology"/>
<name>A0A238EYG3_9BASI</name>
<dbReference type="GO" id="GO:0003824">
    <property type="term" value="F:catalytic activity"/>
    <property type="evidence" value="ECO:0007669"/>
    <property type="project" value="InterPro"/>
</dbReference>
<organism evidence="4 5">
    <name type="scientific">Microbotryum intermedium</name>
    <dbReference type="NCBI Taxonomy" id="269621"/>
    <lineage>
        <taxon>Eukaryota</taxon>
        <taxon>Fungi</taxon>
        <taxon>Dikarya</taxon>
        <taxon>Basidiomycota</taxon>
        <taxon>Pucciniomycotina</taxon>
        <taxon>Microbotryomycetes</taxon>
        <taxon>Microbotryales</taxon>
        <taxon>Microbotryaceae</taxon>
        <taxon>Microbotryum</taxon>
    </lineage>
</organism>
<dbReference type="InterPro" id="IPR018376">
    <property type="entry name" value="Enoyl-CoA_hyd/isom_CS"/>
</dbReference>
<dbReference type="InterPro" id="IPR001753">
    <property type="entry name" value="Enoyl-CoA_hydra/iso"/>
</dbReference>
<evidence type="ECO:0000313" key="5">
    <source>
        <dbReference type="Proteomes" id="UP000198372"/>
    </source>
</evidence>
<evidence type="ECO:0000256" key="1">
    <source>
        <dbReference type="ARBA" id="ARBA00005254"/>
    </source>
</evidence>
<reference evidence="5" key="1">
    <citation type="submission" date="2016-09" db="EMBL/GenBank/DDBJ databases">
        <authorList>
            <person name="Jeantristanb JTB J.-T."/>
            <person name="Ricardo R."/>
        </authorList>
    </citation>
    <scope>NUCLEOTIDE SEQUENCE [LARGE SCALE GENOMIC DNA]</scope>
</reference>